<reference evidence="1 2" key="1">
    <citation type="journal article" date="2019" name="Nat. Ecol. Evol.">
        <title>Megaphylogeny resolves global patterns of mushroom evolution.</title>
        <authorList>
            <person name="Varga T."/>
            <person name="Krizsan K."/>
            <person name="Foldi C."/>
            <person name="Dima B."/>
            <person name="Sanchez-Garcia M."/>
            <person name="Sanchez-Ramirez S."/>
            <person name="Szollosi G.J."/>
            <person name="Szarkandi J.G."/>
            <person name="Papp V."/>
            <person name="Albert L."/>
            <person name="Andreopoulos W."/>
            <person name="Angelini C."/>
            <person name="Antonin V."/>
            <person name="Barry K.W."/>
            <person name="Bougher N.L."/>
            <person name="Buchanan P."/>
            <person name="Buyck B."/>
            <person name="Bense V."/>
            <person name="Catcheside P."/>
            <person name="Chovatia M."/>
            <person name="Cooper J."/>
            <person name="Damon W."/>
            <person name="Desjardin D."/>
            <person name="Finy P."/>
            <person name="Geml J."/>
            <person name="Haridas S."/>
            <person name="Hughes K."/>
            <person name="Justo A."/>
            <person name="Karasinski D."/>
            <person name="Kautmanova I."/>
            <person name="Kiss B."/>
            <person name="Kocsube S."/>
            <person name="Kotiranta H."/>
            <person name="LaButti K.M."/>
            <person name="Lechner B.E."/>
            <person name="Liimatainen K."/>
            <person name="Lipzen A."/>
            <person name="Lukacs Z."/>
            <person name="Mihaltcheva S."/>
            <person name="Morgado L.N."/>
            <person name="Niskanen T."/>
            <person name="Noordeloos M.E."/>
            <person name="Ohm R.A."/>
            <person name="Ortiz-Santana B."/>
            <person name="Ovrebo C."/>
            <person name="Racz N."/>
            <person name="Riley R."/>
            <person name="Savchenko A."/>
            <person name="Shiryaev A."/>
            <person name="Soop K."/>
            <person name="Spirin V."/>
            <person name="Szebenyi C."/>
            <person name="Tomsovsky M."/>
            <person name="Tulloss R.E."/>
            <person name="Uehling J."/>
            <person name="Grigoriev I.V."/>
            <person name="Vagvolgyi C."/>
            <person name="Papp T."/>
            <person name="Martin F.M."/>
            <person name="Miettinen O."/>
            <person name="Hibbett D.S."/>
            <person name="Nagy L.G."/>
        </authorList>
    </citation>
    <scope>NUCLEOTIDE SEQUENCE [LARGE SCALE GENOMIC DNA]</scope>
    <source>
        <strain evidence="1 2">NL-1719</strain>
    </source>
</reference>
<protein>
    <submittedName>
        <fullName evidence="1">Uncharacterized protein</fullName>
    </submittedName>
</protein>
<accession>A0ACD3AMK1</accession>
<gene>
    <name evidence="1" type="ORF">BDN72DRAFT_771583</name>
</gene>
<proteinExistence type="predicted"/>
<organism evidence="1 2">
    <name type="scientific">Pluteus cervinus</name>
    <dbReference type="NCBI Taxonomy" id="181527"/>
    <lineage>
        <taxon>Eukaryota</taxon>
        <taxon>Fungi</taxon>
        <taxon>Dikarya</taxon>
        <taxon>Basidiomycota</taxon>
        <taxon>Agaricomycotina</taxon>
        <taxon>Agaricomycetes</taxon>
        <taxon>Agaricomycetidae</taxon>
        <taxon>Agaricales</taxon>
        <taxon>Pluteineae</taxon>
        <taxon>Pluteaceae</taxon>
        <taxon>Pluteus</taxon>
    </lineage>
</organism>
<name>A0ACD3AMK1_9AGAR</name>
<dbReference type="Proteomes" id="UP000308600">
    <property type="component" value="Unassembled WGS sequence"/>
</dbReference>
<evidence type="ECO:0000313" key="1">
    <source>
        <dbReference type="EMBL" id="TFK66746.1"/>
    </source>
</evidence>
<evidence type="ECO:0000313" key="2">
    <source>
        <dbReference type="Proteomes" id="UP000308600"/>
    </source>
</evidence>
<keyword evidence="2" id="KW-1185">Reference proteome</keyword>
<feature type="non-terminal residue" evidence="1">
    <location>
        <position position="87"/>
    </location>
</feature>
<sequence length="87" mass="9903">MEHPPRTAIPNTSGKSGWQQCYQRVKEYDDDMCKVWKDEIDKLLIFAGLFSAAVTAFIVESYQWLDTTGDPTSQLLAQFISIQLNTT</sequence>
<dbReference type="EMBL" id="ML208395">
    <property type="protein sequence ID" value="TFK66746.1"/>
    <property type="molecule type" value="Genomic_DNA"/>
</dbReference>